<dbReference type="AlphaFoldDB" id="A0AAW0G329"/>
<name>A0AAW0G329_9APHY</name>
<organism evidence="1 2">
    <name type="scientific">Cerrena zonata</name>
    <dbReference type="NCBI Taxonomy" id="2478898"/>
    <lineage>
        <taxon>Eukaryota</taxon>
        <taxon>Fungi</taxon>
        <taxon>Dikarya</taxon>
        <taxon>Basidiomycota</taxon>
        <taxon>Agaricomycotina</taxon>
        <taxon>Agaricomycetes</taxon>
        <taxon>Polyporales</taxon>
        <taxon>Cerrenaceae</taxon>
        <taxon>Cerrena</taxon>
    </lineage>
</organism>
<dbReference type="Proteomes" id="UP001385951">
    <property type="component" value="Unassembled WGS sequence"/>
</dbReference>
<gene>
    <name evidence="1" type="ORF">QCA50_009119</name>
</gene>
<dbReference type="EMBL" id="JASBNA010000012">
    <property type="protein sequence ID" value="KAK7687900.1"/>
    <property type="molecule type" value="Genomic_DNA"/>
</dbReference>
<reference evidence="1 2" key="1">
    <citation type="submission" date="2022-09" db="EMBL/GenBank/DDBJ databases">
        <authorList>
            <person name="Palmer J.M."/>
        </authorList>
    </citation>
    <scope>NUCLEOTIDE SEQUENCE [LARGE SCALE GENOMIC DNA]</scope>
    <source>
        <strain evidence="1 2">DSM 7382</strain>
    </source>
</reference>
<evidence type="ECO:0000313" key="2">
    <source>
        <dbReference type="Proteomes" id="UP001385951"/>
    </source>
</evidence>
<sequence>MRDMIPEQQIHPLELYGSTDYDYDYDVHYFGPSIARYIVSPEDFEVLYHLQGPSLNRWAFQVDDDLPRRPISPALSFSYTITSDFMFPDVASEASLEGYSRLFRAGLTSASHRLSRRLGTVSYHLREAFRLTKRKVQIWVGGAFTHA</sequence>
<proteinExistence type="predicted"/>
<comment type="caution">
    <text evidence="1">The sequence shown here is derived from an EMBL/GenBank/DDBJ whole genome shotgun (WGS) entry which is preliminary data.</text>
</comment>
<evidence type="ECO:0000313" key="1">
    <source>
        <dbReference type="EMBL" id="KAK7687900.1"/>
    </source>
</evidence>
<keyword evidence="2" id="KW-1185">Reference proteome</keyword>
<protein>
    <submittedName>
        <fullName evidence="1">Uncharacterized protein</fullName>
    </submittedName>
</protein>
<accession>A0AAW0G329</accession>